<evidence type="ECO:0000256" key="2">
    <source>
        <dbReference type="ARBA" id="ARBA00022840"/>
    </source>
</evidence>
<dbReference type="GO" id="GO:0005524">
    <property type="term" value="F:ATP binding"/>
    <property type="evidence" value="ECO:0007669"/>
    <property type="project" value="UniProtKB-KW"/>
</dbReference>
<dbReference type="AlphaFoldDB" id="A0A6I6ML40"/>
<evidence type="ECO:0008006" key="5">
    <source>
        <dbReference type="Google" id="ProtNLM"/>
    </source>
</evidence>
<keyword evidence="1" id="KW-0547">Nucleotide-binding</keyword>
<proteinExistence type="predicted"/>
<dbReference type="GO" id="GO:0140662">
    <property type="term" value="F:ATP-dependent protein folding chaperone"/>
    <property type="evidence" value="ECO:0007669"/>
    <property type="project" value="InterPro"/>
</dbReference>
<dbReference type="Proteomes" id="UP000431269">
    <property type="component" value="Chromosome"/>
</dbReference>
<name>A0A6I6ML40_9CAUL</name>
<gene>
    <name evidence="3" type="ORF">DSM104635_00177</name>
</gene>
<reference evidence="4" key="1">
    <citation type="submission" date="2019-12" db="EMBL/GenBank/DDBJ databases">
        <title>Complete genome of Terracaulis silvestris 0127_4.</title>
        <authorList>
            <person name="Vieira S."/>
            <person name="Riedel T."/>
            <person name="Sproer C."/>
            <person name="Pascual J."/>
            <person name="Boedeker C."/>
            <person name="Overmann J."/>
        </authorList>
    </citation>
    <scope>NUCLEOTIDE SEQUENCE [LARGE SCALE GENOMIC DNA]</scope>
    <source>
        <strain evidence="4">0127_4</strain>
    </source>
</reference>
<dbReference type="RefSeq" id="WP_158764373.1">
    <property type="nucleotide sequence ID" value="NZ_CP047045.1"/>
</dbReference>
<dbReference type="EMBL" id="CP047045">
    <property type="protein sequence ID" value="QGZ93367.1"/>
    <property type="molecule type" value="Genomic_DNA"/>
</dbReference>
<evidence type="ECO:0000313" key="3">
    <source>
        <dbReference type="EMBL" id="QGZ93367.1"/>
    </source>
</evidence>
<protein>
    <recommendedName>
        <fullName evidence="5">Hsp70 family protein</fullName>
    </recommendedName>
</protein>
<dbReference type="InterPro" id="IPR013126">
    <property type="entry name" value="Hsp_70_fam"/>
</dbReference>
<dbReference type="KEGG" id="tsv:DSM104635_00177"/>
<dbReference type="InterPro" id="IPR043129">
    <property type="entry name" value="ATPase_NBD"/>
</dbReference>
<dbReference type="Pfam" id="PF00012">
    <property type="entry name" value="HSP70"/>
    <property type="match status" value="1"/>
</dbReference>
<evidence type="ECO:0000313" key="4">
    <source>
        <dbReference type="Proteomes" id="UP000431269"/>
    </source>
</evidence>
<dbReference type="SUPFAM" id="SSF53067">
    <property type="entry name" value="Actin-like ATPase domain"/>
    <property type="match status" value="1"/>
</dbReference>
<evidence type="ECO:0000256" key="1">
    <source>
        <dbReference type="ARBA" id="ARBA00022741"/>
    </source>
</evidence>
<sequence>MSDVAEQVQTGALWRTCVDLGTSASKVSVCARAQDGRGPFLHPLKIGSFTGEPNPYLVQSAMLFDRDRIHFGIRATEAASHEECISELLQSFKMFLAARDVEESLSLKLKRTTDPSNLFTQRDALTLYTAYVLSLTERAIKREPRLSNDAHISQRRYAYPIWGPDTKANAVVARLFDEAQAIVTELGGDLVEADSLAFEVARASLDRARSKPGFGRVEAGVFEAQAASECHFAFATEIPEFVLVFDMGAGTTDFASFRRAGDGAARHLEEILVARRTLALGCDEIDNVLVAMFIDKTPKASPASVKRAFWKRLKVRARQLKETLFREGVCHATSQGKKMTIRLNDLYRDKGFRDFKASLRGAYQDCLSRVLREALAAGAQRVDVIPAGGGAMLPFVQNMLSSPGATLRGQMRLRVHPNIPGWIENGDDADRLGPIFPQLAVSLGGAIAPLRPSEAHF</sequence>
<keyword evidence="4" id="KW-1185">Reference proteome</keyword>
<keyword evidence="2" id="KW-0067">ATP-binding</keyword>
<organism evidence="3 4">
    <name type="scientific">Terricaulis silvestris</name>
    <dbReference type="NCBI Taxonomy" id="2686094"/>
    <lineage>
        <taxon>Bacteria</taxon>
        <taxon>Pseudomonadati</taxon>
        <taxon>Pseudomonadota</taxon>
        <taxon>Alphaproteobacteria</taxon>
        <taxon>Caulobacterales</taxon>
        <taxon>Caulobacteraceae</taxon>
        <taxon>Terricaulis</taxon>
    </lineage>
</organism>
<accession>A0A6I6ML40</accession>